<dbReference type="Gene3D" id="3.30.559.10">
    <property type="entry name" value="Chloramphenicol acetyltransferase-like domain"/>
    <property type="match status" value="1"/>
</dbReference>
<organism evidence="14 15">
    <name type="scientific">Laribacter hongkongensis</name>
    <dbReference type="NCBI Taxonomy" id="168471"/>
    <lineage>
        <taxon>Bacteria</taxon>
        <taxon>Pseudomonadati</taxon>
        <taxon>Pseudomonadota</taxon>
        <taxon>Betaproteobacteria</taxon>
        <taxon>Neisseriales</taxon>
        <taxon>Aquaspirillaceae</taxon>
        <taxon>Laribacter</taxon>
    </lineage>
</organism>
<dbReference type="GO" id="GO:0005829">
    <property type="term" value="C:cytosol"/>
    <property type="evidence" value="ECO:0007669"/>
    <property type="project" value="TreeGrafter"/>
</dbReference>
<dbReference type="NCBIfam" id="NF004309">
    <property type="entry name" value="PRK05704.1"/>
    <property type="match status" value="1"/>
</dbReference>
<comment type="similarity">
    <text evidence="3 11">Belongs to the 2-oxoacid dehydrogenase family.</text>
</comment>
<evidence type="ECO:0000256" key="4">
    <source>
        <dbReference type="ARBA" id="ARBA00012945"/>
    </source>
</evidence>
<feature type="domain" description="Peripheral subunit-binding (PSBD)" evidence="13">
    <location>
        <begin position="105"/>
        <end position="142"/>
    </location>
</feature>
<evidence type="ECO:0000259" key="12">
    <source>
        <dbReference type="PROSITE" id="PS50968"/>
    </source>
</evidence>
<dbReference type="SUPFAM" id="SSF51230">
    <property type="entry name" value="Single hybrid motif"/>
    <property type="match status" value="1"/>
</dbReference>
<dbReference type="Pfam" id="PF00364">
    <property type="entry name" value="Biotin_lipoyl"/>
    <property type="match status" value="1"/>
</dbReference>
<dbReference type="PROSITE" id="PS00189">
    <property type="entry name" value="LIPOYL"/>
    <property type="match status" value="1"/>
</dbReference>
<gene>
    <name evidence="14" type="ORF">LHGZ1_2485</name>
</gene>
<comment type="function">
    <text evidence="1 11">E2 component of the 2-oxoglutarate dehydrogenase (OGDH) complex which catalyzes the second step in the conversion of 2-oxoglutarate to succinyl-CoA and CO(2).</text>
</comment>
<evidence type="ECO:0000256" key="6">
    <source>
        <dbReference type="ARBA" id="ARBA00022532"/>
    </source>
</evidence>
<keyword evidence="6 11" id="KW-0816">Tricarboxylic acid cycle</keyword>
<comment type="cofactor">
    <cofactor evidence="11">
        <name>(R)-lipoate</name>
        <dbReference type="ChEBI" id="CHEBI:83088"/>
    </cofactor>
    <text evidence="11">Binds 1 lipoyl cofactor covalently.</text>
</comment>
<dbReference type="Pfam" id="PF02817">
    <property type="entry name" value="E3_binding"/>
    <property type="match status" value="1"/>
</dbReference>
<dbReference type="OMA" id="SMWSEQV"/>
<dbReference type="Gene3D" id="2.40.50.100">
    <property type="match status" value="1"/>
</dbReference>
<dbReference type="PANTHER" id="PTHR43416:SF5">
    <property type="entry name" value="DIHYDROLIPOYLLYSINE-RESIDUE SUCCINYLTRANSFERASE COMPONENT OF 2-OXOGLUTARATE DEHYDROGENASE COMPLEX, MITOCHONDRIAL"/>
    <property type="match status" value="1"/>
</dbReference>
<dbReference type="FunFam" id="3.30.559.10:FF:000007">
    <property type="entry name" value="Dihydrolipoamide acetyltransferase component of pyruvate dehydrogenase complex"/>
    <property type="match status" value="1"/>
</dbReference>
<dbReference type="PROSITE" id="PS50968">
    <property type="entry name" value="BIOTINYL_LIPOYL"/>
    <property type="match status" value="1"/>
</dbReference>
<dbReference type="GO" id="GO:0004149">
    <property type="term" value="F:dihydrolipoyllysine-residue succinyltransferase activity"/>
    <property type="evidence" value="ECO:0007669"/>
    <property type="project" value="UniProtKB-UniRule"/>
</dbReference>
<evidence type="ECO:0000259" key="13">
    <source>
        <dbReference type="PROSITE" id="PS51826"/>
    </source>
</evidence>
<dbReference type="InterPro" id="IPR050537">
    <property type="entry name" value="2-oxoacid_dehydrogenase"/>
</dbReference>
<dbReference type="RefSeq" id="WP_012697883.1">
    <property type="nucleotide sequence ID" value="NZ_CP022115.1"/>
</dbReference>
<keyword evidence="9 11" id="KW-0012">Acyltransferase</keyword>
<evidence type="ECO:0000256" key="8">
    <source>
        <dbReference type="ARBA" id="ARBA00022823"/>
    </source>
</evidence>
<evidence type="ECO:0000256" key="2">
    <source>
        <dbReference type="ARBA" id="ARBA00005145"/>
    </source>
</evidence>
<dbReference type="EMBL" id="CP022115">
    <property type="protein sequence ID" value="ASJ25316.1"/>
    <property type="molecule type" value="Genomic_DNA"/>
</dbReference>
<sequence>MLIEVKVPQLPESVSEATLVNWHKKPGESVSRDENLIDLETDKVVLELPAPQAGVLVELVEQDGATVVSGQLIARIDTAAVAGASAPAAAQPVAEVAVAAQSAAAVMPAARKLAAETGVDAGSVAGSGRDGRILKEDILKAASQPKAAAPAPARPAAMPGPVDVSSLLGERPEQRVPMSRLRQRVAERLLQSQAQNAILTTFNEVNMKPVMELRNQYKDRFEKAHGVKLGFMGFFVKAVVHALKKYPVVNASVDGNDIVYHGYFDIGVAVGSPRGLVVPIIRNADQLSLAEIERQIADFGKRAQEGKLGMEELTGGTYTISNGGTFGSMMSTPIINPPQSAILGMHATKERAVVENGQVVVRPMMYLAQSYDHRIIDGREAVLSLVAIKEAIEDPARLLLDL</sequence>
<comment type="pathway">
    <text evidence="2 11">Amino-acid degradation; L-lysine degradation via saccharopine pathway; glutaryl-CoA from L-lysine: step 6/6.</text>
</comment>
<dbReference type="Pfam" id="PF00198">
    <property type="entry name" value="2-oxoacid_dh"/>
    <property type="match status" value="1"/>
</dbReference>
<dbReference type="PANTHER" id="PTHR43416">
    <property type="entry name" value="DIHYDROLIPOYLLYSINE-RESIDUE SUCCINYLTRANSFERASE COMPONENT OF 2-OXOGLUTARATE DEHYDROGENASE COMPLEX, MITOCHONDRIAL-RELATED"/>
    <property type="match status" value="1"/>
</dbReference>
<dbReference type="Gene3D" id="4.10.320.10">
    <property type="entry name" value="E3-binding domain"/>
    <property type="match status" value="1"/>
</dbReference>
<dbReference type="InterPro" id="IPR011053">
    <property type="entry name" value="Single_hybrid_motif"/>
</dbReference>
<dbReference type="InterPro" id="IPR001078">
    <property type="entry name" value="2-oxoacid_DH_actylTfrase"/>
</dbReference>
<evidence type="ECO:0000256" key="3">
    <source>
        <dbReference type="ARBA" id="ARBA00007317"/>
    </source>
</evidence>
<name>A0A248LLT5_9NEIS</name>
<dbReference type="InterPro" id="IPR023213">
    <property type="entry name" value="CAT-like_dom_sf"/>
</dbReference>
<dbReference type="CDD" id="cd06849">
    <property type="entry name" value="lipoyl_domain"/>
    <property type="match status" value="1"/>
</dbReference>
<dbReference type="NCBIfam" id="TIGR01347">
    <property type="entry name" value="sucB"/>
    <property type="match status" value="1"/>
</dbReference>
<dbReference type="AlphaFoldDB" id="A0A248LLT5"/>
<dbReference type="InterPro" id="IPR004167">
    <property type="entry name" value="PSBD"/>
</dbReference>
<feature type="domain" description="Lipoyl-binding" evidence="12">
    <location>
        <begin position="2"/>
        <end position="77"/>
    </location>
</feature>
<dbReference type="EC" id="2.3.1.61" evidence="4 11"/>
<dbReference type="InterPro" id="IPR000089">
    <property type="entry name" value="Biotin_lipoyl"/>
</dbReference>
<evidence type="ECO:0000313" key="15">
    <source>
        <dbReference type="Proteomes" id="UP000197424"/>
    </source>
</evidence>
<proteinExistence type="inferred from homology"/>
<dbReference type="SUPFAM" id="SSF52777">
    <property type="entry name" value="CoA-dependent acyltransferases"/>
    <property type="match status" value="1"/>
</dbReference>
<protein>
    <recommendedName>
        <fullName evidence="5 11">Dihydrolipoyllysine-residue succinyltransferase component of 2-oxoglutarate dehydrogenase complex</fullName>
        <ecNumber evidence="4 11">2.3.1.61</ecNumber>
    </recommendedName>
    <alternativeName>
        <fullName evidence="11">2-oxoglutarate dehydrogenase complex component E2</fullName>
    </alternativeName>
</protein>
<evidence type="ECO:0000256" key="1">
    <source>
        <dbReference type="ARBA" id="ARBA00004052"/>
    </source>
</evidence>
<evidence type="ECO:0000256" key="11">
    <source>
        <dbReference type="RuleBase" id="RU361138"/>
    </source>
</evidence>
<evidence type="ECO:0000256" key="5">
    <source>
        <dbReference type="ARBA" id="ARBA00019511"/>
    </source>
</evidence>
<dbReference type="GO" id="GO:0033512">
    <property type="term" value="P:L-lysine catabolic process to acetyl-CoA via saccharopine"/>
    <property type="evidence" value="ECO:0007669"/>
    <property type="project" value="UniProtKB-UniRule"/>
</dbReference>
<evidence type="ECO:0000256" key="7">
    <source>
        <dbReference type="ARBA" id="ARBA00022679"/>
    </source>
</evidence>
<dbReference type="GO" id="GO:0006099">
    <property type="term" value="P:tricarboxylic acid cycle"/>
    <property type="evidence" value="ECO:0007669"/>
    <property type="project" value="UniProtKB-UniRule"/>
</dbReference>
<dbReference type="InterPro" id="IPR006255">
    <property type="entry name" value="SucB"/>
</dbReference>
<keyword evidence="8 11" id="KW-0450">Lipoyl</keyword>
<dbReference type="SUPFAM" id="SSF47005">
    <property type="entry name" value="Peripheral subunit-binding domain of 2-oxo acid dehydrogenase complex"/>
    <property type="match status" value="1"/>
</dbReference>
<keyword evidence="7 11" id="KW-0808">Transferase</keyword>
<reference evidence="15" key="1">
    <citation type="submission" date="2017-06" db="EMBL/GenBank/DDBJ databases">
        <title>Whole genome sequence of Laribacter hongkongensis LHGZ1.</title>
        <authorList>
            <person name="Chen D."/>
            <person name="Wu H."/>
            <person name="Chen J."/>
        </authorList>
    </citation>
    <scope>NUCLEOTIDE SEQUENCE [LARGE SCALE GENOMIC DNA]</scope>
    <source>
        <strain evidence="15">LHGZ1</strain>
    </source>
</reference>
<dbReference type="InterPro" id="IPR036625">
    <property type="entry name" value="E3-bd_dom_sf"/>
</dbReference>
<dbReference type="Proteomes" id="UP000197424">
    <property type="component" value="Chromosome"/>
</dbReference>
<dbReference type="UniPathway" id="UPA00868">
    <property type="reaction ID" value="UER00840"/>
</dbReference>
<dbReference type="PROSITE" id="PS51826">
    <property type="entry name" value="PSBD"/>
    <property type="match status" value="1"/>
</dbReference>
<accession>A0A248LLT5</accession>
<dbReference type="GO" id="GO:0045252">
    <property type="term" value="C:oxoglutarate dehydrogenase complex"/>
    <property type="evidence" value="ECO:0007669"/>
    <property type="project" value="UniProtKB-UniRule"/>
</dbReference>
<dbReference type="OrthoDB" id="9805770at2"/>
<evidence type="ECO:0000313" key="14">
    <source>
        <dbReference type="EMBL" id="ASJ25316.1"/>
    </source>
</evidence>
<evidence type="ECO:0000256" key="10">
    <source>
        <dbReference type="ARBA" id="ARBA00052761"/>
    </source>
</evidence>
<comment type="catalytic activity">
    <reaction evidence="10 11">
        <text>N(6)-[(R)-dihydrolipoyl]-L-lysyl-[protein] + succinyl-CoA = N(6)-[(R)-S(8)-succinyldihydrolipoyl]-L-lysyl-[protein] + CoA</text>
        <dbReference type="Rhea" id="RHEA:15213"/>
        <dbReference type="Rhea" id="RHEA-COMP:10475"/>
        <dbReference type="Rhea" id="RHEA-COMP:20092"/>
        <dbReference type="ChEBI" id="CHEBI:57287"/>
        <dbReference type="ChEBI" id="CHEBI:57292"/>
        <dbReference type="ChEBI" id="CHEBI:83100"/>
        <dbReference type="ChEBI" id="CHEBI:83120"/>
        <dbReference type="EC" id="2.3.1.61"/>
    </reaction>
</comment>
<dbReference type="InterPro" id="IPR003016">
    <property type="entry name" value="2-oxoA_DH_lipoyl-BS"/>
</dbReference>
<evidence type="ECO:0000256" key="9">
    <source>
        <dbReference type="ARBA" id="ARBA00023315"/>
    </source>
</evidence>